<dbReference type="EMBL" id="LMCB01000004">
    <property type="protein sequence ID" value="KZL21117.1"/>
    <property type="molecule type" value="Genomic_DNA"/>
</dbReference>
<dbReference type="RefSeq" id="WP_068001420.1">
    <property type="nucleotide sequence ID" value="NZ_FOFM01000005.1"/>
</dbReference>
<gene>
    <name evidence="1" type="ORF">PsAD2_00401</name>
</gene>
<reference evidence="1 2" key="1">
    <citation type="journal article" date="2016" name="Front. Microbiol.">
        <title>Comparative Genomic Analysis Reveals a Diverse Repertoire of Genes Involved in Prokaryote-Eukaryote Interactions within the Pseudovibrio Genus.</title>
        <authorList>
            <person name="Romano S."/>
            <person name="Fernandez-Guerra A."/>
            <person name="Reen F.J."/>
            <person name="Glockner F.O."/>
            <person name="Crowley S.P."/>
            <person name="O'Sullivan O."/>
            <person name="Cotter P.D."/>
            <person name="Adams C."/>
            <person name="Dobson A.D."/>
            <person name="O'Gara F."/>
        </authorList>
    </citation>
    <scope>NUCLEOTIDE SEQUENCE [LARGE SCALE GENOMIC DNA]</scope>
    <source>
        <strain evidence="1 2">Ad2</strain>
    </source>
</reference>
<sequence length="561" mass="59979">MTVPDLVYNVRANDKSRAAFEGNRRSLQKTRRETQLLNTDMSLLGRSMGGLKAVGITSVTAAVVALGVATRKTISDASSLAKVADKVGVTTDELQRLRYGFELTGVAAGTTDTALQRFSRRIGEAANGSGVLNDVLKANGIELRDVTGKMKSQGQILAEYADLIKNAGSEQERLLLSFKAFDREGAGLVLALKNGSEGLGELMRAADEAGGVIEEELLRKAEQIDDEFAKVWRTFEVGAKRATLQAVSGFRQLFDEYEKLEASLAEFGNADIWKDANRFLDRYGLIDRSMLTDLDLGRANSQGKGDRILDFSNRIGQGFTAFEGAKDKPTIIPQKSEKTSSSVARIDQYARVLEQLQREQDLLGMNAQEQRRMNALRLAGVEASSQQGQELIKITDEIHAQALAQQQVNDLAGLFGDVATDSISELVGALGLADTAAGNLIATLAEAALQAAFLGQGPLASTFGSSPEANVTTALISGFKGFFAQGGTLGAGEWGLAGENGVEPVVGPAKIISNQDAFGGGSAPLNVQFNIQTQDVESFRQSQGQVAAMMFDAIGRGQRNR</sequence>
<accession>A0A166AHG0</accession>
<evidence type="ECO:0000313" key="2">
    <source>
        <dbReference type="Proteomes" id="UP000076577"/>
    </source>
</evidence>
<dbReference type="OrthoDB" id="38641at2"/>
<evidence type="ECO:0008006" key="3">
    <source>
        <dbReference type="Google" id="ProtNLM"/>
    </source>
</evidence>
<evidence type="ECO:0000313" key="1">
    <source>
        <dbReference type="EMBL" id="KZL21117.1"/>
    </source>
</evidence>
<dbReference type="PATRIC" id="fig|989403.3.peg.425"/>
<name>A0A166AHG0_9HYPH</name>
<keyword evidence="2" id="KW-1185">Reference proteome</keyword>
<protein>
    <recommendedName>
        <fullName evidence="3">Bacteriophage tail tape measure C-terminal domain-containing protein</fullName>
    </recommendedName>
</protein>
<dbReference type="AlphaFoldDB" id="A0A166AHG0"/>
<comment type="caution">
    <text evidence="1">The sequence shown here is derived from an EMBL/GenBank/DDBJ whole genome shotgun (WGS) entry which is preliminary data.</text>
</comment>
<dbReference type="STRING" id="989403.SAMN05421798_1055"/>
<proteinExistence type="predicted"/>
<organism evidence="1 2">
    <name type="scientific">Pseudovibrio axinellae</name>
    <dbReference type="NCBI Taxonomy" id="989403"/>
    <lineage>
        <taxon>Bacteria</taxon>
        <taxon>Pseudomonadati</taxon>
        <taxon>Pseudomonadota</taxon>
        <taxon>Alphaproteobacteria</taxon>
        <taxon>Hyphomicrobiales</taxon>
        <taxon>Stappiaceae</taxon>
        <taxon>Pseudovibrio</taxon>
    </lineage>
</organism>
<dbReference type="Proteomes" id="UP000076577">
    <property type="component" value="Unassembled WGS sequence"/>
</dbReference>